<feature type="binding site" description="in other chain" evidence="13 17">
    <location>
        <position position="298"/>
    </location>
    <ligand>
        <name>K(+)</name>
        <dbReference type="ChEBI" id="CHEBI:29103"/>
        <note>ligand shared between two tetrameric partners</note>
    </ligand>
</feature>
<dbReference type="OrthoDB" id="9805398at2"/>
<feature type="binding site" description="in other chain" evidence="13 17">
    <location>
        <position position="303"/>
    </location>
    <ligand>
        <name>K(+)</name>
        <dbReference type="ChEBI" id="CHEBI:29103"/>
        <note>ligand shared between two tetrameric partners</note>
    </ligand>
</feature>
<dbReference type="EC" id="1.1.1.205" evidence="13 20"/>
<comment type="cofactor">
    <cofactor evidence="1 13">
        <name>K(+)</name>
        <dbReference type="ChEBI" id="CHEBI:29103"/>
    </cofactor>
</comment>
<dbReference type="Pfam" id="PF00478">
    <property type="entry name" value="IMPDH"/>
    <property type="match status" value="1"/>
</dbReference>
<evidence type="ECO:0000256" key="15">
    <source>
        <dbReference type="PIRSR" id="PIRSR000130-2"/>
    </source>
</evidence>
<dbReference type="InterPro" id="IPR001093">
    <property type="entry name" value="IMP_DH_GMPRt"/>
</dbReference>
<proteinExistence type="inferred from homology"/>
<feature type="binding site" evidence="13">
    <location>
        <position position="466"/>
    </location>
    <ligand>
        <name>K(+)</name>
        <dbReference type="ChEBI" id="CHEBI:29103"/>
        <note>ligand shared between two tetrameric partners</note>
    </ligand>
</feature>
<feature type="binding site" evidence="13 15">
    <location>
        <begin position="359"/>
        <end position="360"/>
    </location>
    <ligand>
        <name>IMP</name>
        <dbReference type="ChEBI" id="CHEBI:58053"/>
    </ligand>
</feature>
<dbReference type="AlphaFoldDB" id="A0A2S6HUA6"/>
<feature type="domain" description="CBS" evidence="21">
    <location>
        <begin position="152"/>
        <end position="210"/>
    </location>
</feature>
<reference evidence="22 23" key="1">
    <citation type="submission" date="2018-02" db="EMBL/GenBank/DDBJ databases">
        <title>Genomic Encyclopedia of Archaeal and Bacterial Type Strains, Phase II (KMG-II): from individual species to whole genera.</title>
        <authorList>
            <person name="Goeker M."/>
        </authorList>
    </citation>
    <scope>NUCLEOTIDE SEQUENCE [LARGE SCALE GENOMIC DNA]</scope>
    <source>
        <strain evidence="22 23">DSM 3808</strain>
    </source>
</reference>
<dbReference type="PROSITE" id="PS51371">
    <property type="entry name" value="CBS"/>
    <property type="match status" value="2"/>
</dbReference>
<name>A0A2S6HUA6_9FIRM</name>
<evidence type="ECO:0000256" key="8">
    <source>
        <dbReference type="ARBA" id="ARBA00022958"/>
    </source>
</evidence>
<dbReference type="GO" id="GO:0003938">
    <property type="term" value="F:IMP dehydrogenase activity"/>
    <property type="evidence" value="ECO:0007669"/>
    <property type="project" value="UniProtKB-UniRule"/>
</dbReference>
<feature type="binding site" description="in other chain" evidence="13 17">
    <location>
        <position position="300"/>
    </location>
    <ligand>
        <name>K(+)</name>
        <dbReference type="ChEBI" id="CHEBI:29103"/>
        <note>ligand shared between two tetrameric partners</note>
    </ligand>
</feature>
<dbReference type="InterPro" id="IPR000644">
    <property type="entry name" value="CBS_dom"/>
</dbReference>
<dbReference type="GO" id="GO:0006183">
    <property type="term" value="P:GTP biosynthetic process"/>
    <property type="evidence" value="ECO:0007669"/>
    <property type="project" value="TreeGrafter"/>
</dbReference>
<evidence type="ECO:0000256" key="7">
    <source>
        <dbReference type="ARBA" id="ARBA00022755"/>
    </source>
</evidence>
<feature type="binding site" evidence="13 15">
    <location>
        <begin position="336"/>
        <end position="338"/>
    </location>
    <ligand>
        <name>IMP</name>
        <dbReference type="ChEBI" id="CHEBI:58053"/>
    </ligand>
</feature>
<dbReference type="HAMAP" id="MF_01964">
    <property type="entry name" value="IMPDH"/>
    <property type="match status" value="1"/>
</dbReference>
<feature type="binding site" evidence="13">
    <location>
        <position position="246"/>
    </location>
    <ligand>
        <name>NAD(+)</name>
        <dbReference type="ChEBI" id="CHEBI:57540"/>
    </ligand>
</feature>
<dbReference type="InterPro" id="IPR046342">
    <property type="entry name" value="CBS_dom_sf"/>
</dbReference>
<dbReference type="CDD" id="cd00381">
    <property type="entry name" value="IMPDH"/>
    <property type="match status" value="1"/>
</dbReference>
<keyword evidence="6 13" id="KW-0332">GMP biosynthesis</keyword>
<dbReference type="PANTHER" id="PTHR11911">
    <property type="entry name" value="INOSINE-5-MONOPHOSPHATE DEHYDROGENASE RELATED"/>
    <property type="match status" value="1"/>
</dbReference>
<dbReference type="NCBIfam" id="TIGR01302">
    <property type="entry name" value="IMP_dehydrog"/>
    <property type="match status" value="1"/>
</dbReference>
<evidence type="ECO:0000313" key="22">
    <source>
        <dbReference type="EMBL" id="PPK81425.1"/>
    </source>
</evidence>
<dbReference type="FunFam" id="3.20.20.70:FF:000003">
    <property type="entry name" value="GMP reductase"/>
    <property type="match status" value="1"/>
</dbReference>
<keyword evidence="7 13" id="KW-0658">Purine biosynthesis</keyword>
<evidence type="ECO:0000313" key="23">
    <source>
        <dbReference type="Proteomes" id="UP000237749"/>
    </source>
</evidence>
<keyword evidence="5" id="KW-0677">Repeat</keyword>
<protein>
    <recommendedName>
        <fullName evidence="13 20">Inosine-5'-monophosphate dehydrogenase</fullName>
        <shortName evidence="13">IMP dehydrogenase</shortName>
        <shortName evidence="13">IMPD</shortName>
        <shortName evidence="13">IMPDH</shortName>
        <ecNumber evidence="13 20">1.1.1.205</ecNumber>
    </recommendedName>
</protein>
<feature type="binding site" evidence="13 16">
    <location>
        <begin position="296"/>
        <end position="298"/>
    </location>
    <ligand>
        <name>NAD(+)</name>
        <dbReference type="ChEBI" id="CHEBI:57540"/>
    </ligand>
</feature>
<keyword evidence="4 13" id="KW-0479">Metal-binding</keyword>
<evidence type="ECO:0000256" key="4">
    <source>
        <dbReference type="ARBA" id="ARBA00022723"/>
    </source>
</evidence>
<dbReference type="PANTHER" id="PTHR11911:SF111">
    <property type="entry name" value="INOSINE-5'-MONOPHOSPHATE DEHYDROGENASE"/>
    <property type="match status" value="1"/>
</dbReference>
<evidence type="ECO:0000256" key="1">
    <source>
        <dbReference type="ARBA" id="ARBA00001958"/>
    </source>
</evidence>
<evidence type="ECO:0000256" key="5">
    <source>
        <dbReference type="ARBA" id="ARBA00022737"/>
    </source>
</evidence>
<comment type="similarity">
    <text evidence="2 13 19">Belongs to the IMPDH/GMPR family.</text>
</comment>
<keyword evidence="23" id="KW-1185">Reference proteome</keyword>
<evidence type="ECO:0000256" key="19">
    <source>
        <dbReference type="RuleBase" id="RU003927"/>
    </source>
</evidence>
<keyword evidence="9 13" id="KW-0560">Oxidoreductase</keyword>
<evidence type="ECO:0000256" key="9">
    <source>
        <dbReference type="ARBA" id="ARBA00023002"/>
    </source>
</evidence>
<keyword evidence="8 13" id="KW-0630">Potassium</keyword>
<gene>
    <name evidence="13" type="primary">guaB</name>
    <name evidence="22" type="ORF">BXY41_104228</name>
</gene>
<organism evidence="22 23">
    <name type="scientific">Lacrimispora xylanisolvens</name>
    <dbReference type="NCBI Taxonomy" id="384636"/>
    <lineage>
        <taxon>Bacteria</taxon>
        <taxon>Bacillati</taxon>
        <taxon>Bacillota</taxon>
        <taxon>Clostridia</taxon>
        <taxon>Lachnospirales</taxon>
        <taxon>Lachnospiraceae</taxon>
        <taxon>Lacrimispora</taxon>
    </lineage>
</organism>
<dbReference type="InterPro" id="IPR015875">
    <property type="entry name" value="IMP_DH/GMP_Rdtase_CS"/>
</dbReference>
<comment type="activity regulation">
    <text evidence="13">Mycophenolic acid (MPA) is a non-competitive inhibitor that prevents formation of the closed enzyme conformation by binding to the same site as the amobile flap. In contrast, mizoribine monophosphate (MZP) is a competitive inhibitor that induces the closed conformation. MPA is a potent inhibitor of mammalian IMPDHs but a poor inhibitor of the bacterial enzymes. MZP is a more potent inhibitor of bacterial IMPDH.</text>
</comment>
<comment type="function">
    <text evidence="13">Catalyzes the conversion of inosine 5'-phosphate (IMP) to xanthosine 5'-phosphate (XMP), the first committed and rate-limiting step in the de novo synthesis of guanine nucleotides, and therefore plays an important role in the regulation of cell growth.</text>
</comment>
<evidence type="ECO:0000256" key="2">
    <source>
        <dbReference type="ARBA" id="ARBA00005502"/>
    </source>
</evidence>
<dbReference type="PIRSF" id="PIRSF000130">
    <property type="entry name" value="IMPDH"/>
    <property type="match status" value="1"/>
</dbReference>
<evidence type="ECO:0000256" key="20">
    <source>
        <dbReference type="RuleBase" id="RU003928"/>
    </source>
</evidence>
<feature type="binding site" evidence="16">
    <location>
        <begin position="246"/>
        <end position="248"/>
    </location>
    <ligand>
        <name>NAD(+)</name>
        <dbReference type="ChEBI" id="CHEBI:57540"/>
    </ligand>
</feature>
<feature type="active site" description="Proton acceptor" evidence="13 14">
    <location>
        <position position="399"/>
    </location>
</feature>
<evidence type="ECO:0000256" key="16">
    <source>
        <dbReference type="PIRSR" id="PIRSR000130-3"/>
    </source>
</evidence>
<dbReference type="GO" id="GO:0046872">
    <property type="term" value="F:metal ion binding"/>
    <property type="evidence" value="ECO:0007669"/>
    <property type="project" value="UniProtKB-UniRule"/>
</dbReference>
<comment type="pathway">
    <text evidence="13 20">Purine metabolism; XMP biosynthesis via de novo pathway; XMP from IMP: step 1/1.</text>
</comment>
<dbReference type="Gene3D" id="3.20.20.70">
    <property type="entry name" value="Aldolase class I"/>
    <property type="match status" value="1"/>
</dbReference>
<dbReference type="Pfam" id="PF00571">
    <property type="entry name" value="CBS"/>
    <property type="match status" value="2"/>
</dbReference>
<comment type="subunit">
    <text evidence="3 13">Homotetramer.</text>
</comment>
<feature type="domain" description="CBS" evidence="21">
    <location>
        <begin position="93"/>
        <end position="148"/>
    </location>
</feature>
<feature type="active site" description="Thioimidate intermediate" evidence="13 14">
    <location>
        <position position="303"/>
    </location>
</feature>
<dbReference type="InterPro" id="IPR005990">
    <property type="entry name" value="IMP_DH"/>
</dbReference>
<evidence type="ECO:0000256" key="3">
    <source>
        <dbReference type="ARBA" id="ARBA00011881"/>
    </source>
</evidence>
<feature type="binding site" evidence="13 15">
    <location>
        <position position="411"/>
    </location>
    <ligand>
        <name>IMP</name>
        <dbReference type="ChEBI" id="CHEBI:58053"/>
    </ligand>
</feature>
<dbReference type="InterPro" id="IPR013785">
    <property type="entry name" value="Aldolase_TIM"/>
</dbReference>
<dbReference type="RefSeq" id="WP_104436518.1">
    <property type="nucleotide sequence ID" value="NZ_PTJA01000004.1"/>
</dbReference>
<evidence type="ECO:0000259" key="21">
    <source>
        <dbReference type="PROSITE" id="PS51371"/>
    </source>
</evidence>
<dbReference type="EMBL" id="PTJA01000004">
    <property type="protein sequence ID" value="PPK81425.1"/>
    <property type="molecule type" value="Genomic_DNA"/>
</dbReference>
<dbReference type="SMART" id="SM01240">
    <property type="entry name" value="IMPDH"/>
    <property type="match status" value="1"/>
</dbReference>
<evidence type="ECO:0000256" key="13">
    <source>
        <dbReference type="HAMAP-Rule" id="MF_01964"/>
    </source>
</evidence>
<dbReference type="UniPathway" id="UPA00601">
    <property type="reaction ID" value="UER00295"/>
</dbReference>
<evidence type="ECO:0000256" key="12">
    <source>
        <dbReference type="ARBA" id="ARBA00048028"/>
    </source>
</evidence>
<dbReference type="GO" id="GO:0006177">
    <property type="term" value="P:GMP biosynthetic process"/>
    <property type="evidence" value="ECO:0007669"/>
    <property type="project" value="UniProtKB-UniRule"/>
</dbReference>
<keyword evidence="11 18" id="KW-0129">CBS domain</keyword>
<evidence type="ECO:0000256" key="6">
    <source>
        <dbReference type="ARBA" id="ARBA00022749"/>
    </source>
</evidence>
<accession>A0A2S6HUA6</accession>
<dbReference type="Proteomes" id="UP000237749">
    <property type="component" value="Unassembled WGS sequence"/>
</dbReference>
<sequence>MGTIIGEGITFDDVLLVPAYSNVIPNQVDLSTNLTKTIKLNIPLMSAGMDTVTEHRMAIAMARQGGIGIIHKNMSIEEQAEEVDKVKRSENGVITDPFYLSPEHTLKDADELMAKFRISGVPITEGKKLVGIITNRDLKFEEDYSRQIKESMTSENLVTAREGITLMEAKKILAKARVEKLPIVDEEFNLKGLITIKDIEKQIKYPLSAKDGQGRLLCGAAVGITANVLDRVAALVEAKVDAVVLDSAHGHSENVINCVRMIKEAYPALSVIAGNVATGEATKALIEAGVDAVKVGIGPGSICTTRVVAGIGVPQISAVMDCYSVAKEHGVPIIADGGIKYSGDLTKAIAAGGSVCMMGSMFAGCDESPGTFELYQGRKYKVYRGMGSIAAMENGSKDRYFQTDAKKLVPEGVEGRVAYKGMVEDTVFQMLGGLRSGMGYCGAKDIKTLQETGRFVKISAASLKESHPHDIHITKEAPNYSIDE</sequence>
<keyword evidence="10 13" id="KW-0520">NAD</keyword>
<evidence type="ECO:0000256" key="14">
    <source>
        <dbReference type="PIRSR" id="PIRSR000130-1"/>
    </source>
</evidence>
<dbReference type="CDD" id="cd04601">
    <property type="entry name" value="CBS_pair_IMPDH"/>
    <property type="match status" value="1"/>
</dbReference>
<dbReference type="SUPFAM" id="SSF54631">
    <property type="entry name" value="CBS-domain pair"/>
    <property type="match status" value="1"/>
</dbReference>
<dbReference type="SUPFAM" id="SSF51412">
    <property type="entry name" value="Inosine monophosphate dehydrogenase (IMPDH)"/>
    <property type="match status" value="1"/>
</dbReference>
<dbReference type="PROSITE" id="PS00487">
    <property type="entry name" value="IMP_DH_GMP_RED"/>
    <property type="match status" value="1"/>
</dbReference>
<comment type="caution">
    <text evidence="13">Lacks conserved residue(s) required for the propagation of feature annotation.</text>
</comment>
<evidence type="ECO:0000256" key="17">
    <source>
        <dbReference type="PIRSR" id="PIRSR000130-4"/>
    </source>
</evidence>
<feature type="binding site" evidence="13 15">
    <location>
        <begin position="383"/>
        <end position="387"/>
    </location>
    <ligand>
        <name>IMP</name>
        <dbReference type="ChEBI" id="CHEBI:58053"/>
    </ligand>
</feature>
<comment type="caution">
    <text evidence="22">The sequence shown here is derived from an EMBL/GenBank/DDBJ whole genome shotgun (WGS) entry which is preliminary data.</text>
</comment>
<dbReference type="SMART" id="SM00116">
    <property type="entry name" value="CBS"/>
    <property type="match status" value="2"/>
</dbReference>
<evidence type="ECO:0000256" key="18">
    <source>
        <dbReference type="PROSITE-ProRule" id="PRU00703"/>
    </source>
</evidence>
<feature type="binding site" evidence="13 15">
    <location>
        <position position="301"/>
    </location>
    <ligand>
        <name>IMP</name>
        <dbReference type="ChEBI" id="CHEBI:58053"/>
    </ligand>
</feature>
<evidence type="ECO:0000256" key="10">
    <source>
        <dbReference type="ARBA" id="ARBA00023027"/>
    </source>
</evidence>
<feature type="binding site" evidence="13">
    <location>
        <position position="465"/>
    </location>
    <ligand>
        <name>K(+)</name>
        <dbReference type="ChEBI" id="CHEBI:29103"/>
        <note>ligand shared between two tetrameric partners</note>
    </ligand>
</feature>
<feature type="binding site" evidence="13">
    <location>
        <position position="467"/>
    </location>
    <ligand>
        <name>K(+)</name>
        <dbReference type="ChEBI" id="CHEBI:29103"/>
        <note>ligand shared between two tetrameric partners</note>
    </ligand>
</feature>
<evidence type="ECO:0000256" key="11">
    <source>
        <dbReference type="ARBA" id="ARBA00023122"/>
    </source>
</evidence>
<dbReference type="GO" id="GO:0000166">
    <property type="term" value="F:nucleotide binding"/>
    <property type="evidence" value="ECO:0007669"/>
    <property type="project" value="UniProtKB-UniRule"/>
</dbReference>
<comment type="catalytic activity">
    <reaction evidence="12 13 20">
        <text>IMP + NAD(+) + H2O = XMP + NADH + H(+)</text>
        <dbReference type="Rhea" id="RHEA:11708"/>
        <dbReference type="ChEBI" id="CHEBI:15377"/>
        <dbReference type="ChEBI" id="CHEBI:15378"/>
        <dbReference type="ChEBI" id="CHEBI:57464"/>
        <dbReference type="ChEBI" id="CHEBI:57540"/>
        <dbReference type="ChEBI" id="CHEBI:57945"/>
        <dbReference type="ChEBI" id="CHEBI:58053"/>
        <dbReference type="EC" id="1.1.1.205"/>
    </reaction>
</comment>